<keyword evidence="4" id="KW-0234">DNA repair</keyword>
<keyword evidence="3" id="KW-0227">DNA damage</keyword>
<evidence type="ECO:0000256" key="5">
    <source>
        <dbReference type="ARBA" id="ARBA00023242"/>
    </source>
</evidence>
<dbReference type="EMBL" id="GBEZ01003015">
    <property type="protein sequence ID" value="JAC82091.1"/>
    <property type="molecule type" value="Transcribed_RNA"/>
</dbReference>
<dbReference type="PANTHER" id="PTHR10073">
    <property type="entry name" value="DNA MISMATCH REPAIR PROTEIN MLH, PMS, MUTL"/>
    <property type="match status" value="1"/>
</dbReference>
<feature type="domain" description="DNA mismatch repair protein S5" evidence="7">
    <location>
        <begin position="216"/>
        <end position="342"/>
    </location>
</feature>
<dbReference type="InterPro" id="IPR014762">
    <property type="entry name" value="DNA_mismatch_repair_CS"/>
</dbReference>
<dbReference type="InterPro" id="IPR002099">
    <property type="entry name" value="MutL/Mlh/PMS"/>
</dbReference>
<dbReference type="Gene3D" id="3.30.230.10">
    <property type="match status" value="1"/>
</dbReference>
<feature type="non-terminal residue" evidence="8">
    <location>
        <position position="405"/>
    </location>
</feature>
<evidence type="ECO:0000256" key="2">
    <source>
        <dbReference type="ARBA" id="ARBA00006082"/>
    </source>
</evidence>
<dbReference type="InterPro" id="IPR013507">
    <property type="entry name" value="DNA_mismatch_S5_2-like"/>
</dbReference>
<dbReference type="GO" id="GO:0030983">
    <property type="term" value="F:mismatched DNA binding"/>
    <property type="evidence" value="ECO:0007669"/>
    <property type="project" value="InterPro"/>
</dbReference>
<keyword evidence="5" id="KW-0539">Nucleus</keyword>
<feature type="region of interest" description="Disordered" evidence="6">
    <location>
        <begin position="358"/>
        <end position="405"/>
    </location>
</feature>
<dbReference type="Pfam" id="PF13589">
    <property type="entry name" value="HATPase_c_3"/>
    <property type="match status" value="1"/>
</dbReference>
<gene>
    <name evidence="8" type="primary">MLH1</name>
    <name evidence="8" type="ORF">TSPGSL018_6483</name>
</gene>
<dbReference type="AlphaFoldDB" id="A0A061SH81"/>
<dbReference type="Pfam" id="PF01119">
    <property type="entry name" value="DNA_mis_repair"/>
    <property type="match status" value="1"/>
</dbReference>
<dbReference type="SUPFAM" id="SSF55874">
    <property type="entry name" value="ATPase domain of HSP90 chaperone/DNA topoisomerase II/histidine kinase"/>
    <property type="match status" value="1"/>
</dbReference>
<accession>A0A061SH81</accession>
<evidence type="ECO:0000313" key="8">
    <source>
        <dbReference type="EMBL" id="JAC82091.1"/>
    </source>
</evidence>
<feature type="compositionally biased region" description="Basic and acidic residues" evidence="6">
    <location>
        <begin position="381"/>
        <end position="405"/>
    </location>
</feature>
<dbReference type="FunFam" id="3.30.230.10:FF:000014">
    <property type="entry name" value="DNA mismatch repair protein Mlh1"/>
    <property type="match status" value="1"/>
</dbReference>
<evidence type="ECO:0000256" key="1">
    <source>
        <dbReference type="ARBA" id="ARBA00004123"/>
    </source>
</evidence>
<comment type="similarity">
    <text evidence="2">Belongs to the DNA mismatch repair MutL/HexB family.</text>
</comment>
<dbReference type="GO" id="GO:0005524">
    <property type="term" value="F:ATP binding"/>
    <property type="evidence" value="ECO:0007669"/>
    <property type="project" value="InterPro"/>
</dbReference>
<dbReference type="InterPro" id="IPR014721">
    <property type="entry name" value="Ribsml_uS5_D2-typ_fold_subgr"/>
</dbReference>
<evidence type="ECO:0000256" key="3">
    <source>
        <dbReference type="ARBA" id="ARBA00022763"/>
    </source>
</evidence>
<dbReference type="GO" id="GO:0006298">
    <property type="term" value="P:mismatch repair"/>
    <property type="evidence" value="ECO:0007669"/>
    <property type="project" value="InterPro"/>
</dbReference>
<dbReference type="SUPFAM" id="SSF54211">
    <property type="entry name" value="Ribosomal protein S5 domain 2-like"/>
    <property type="match status" value="1"/>
</dbReference>
<organism evidence="8">
    <name type="scientific">Tetraselmis sp. GSL018</name>
    <dbReference type="NCBI Taxonomy" id="582737"/>
    <lineage>
        <taxon>Eukaryota</taxon>
        <taxon>Viridiplantae</taxon>
        <taxon>Chlorophyta</taxon>
        <taxon>core chlorophytes</taxon>
        <taxon>Chlorodendrophyceae</taxon>
        <taxon>Chlorodendrales</taxon>
        <taxon>Chlorodendraceae</taxon>
        <taxon>Tetraselmis</taxon>
    </lineage>
</organism>
<evidence type="ECO:0000256" key="6">
    <source>
        <dbReference type="SAM" id="MobiDB-lite"/>
    </source>
</evidence>
<dbReference type="GO" id="GO:0016887">
    <property type="term" value="F:ATP hydrolysis activity"/>
    <property type="evidence" value="ECO:0007669"/>
    <property type="project" value="InterPro"/>
</dbReference>
<dbReference type="PANTHER" id="PTHR10073:SF12">
    <property type="entry name" value="DNA MISMATCH REPAIR PROTEIN MLH1"/>
    <property type="match status" value="1"/>
</dbReference>
<dbReference type="GO" id="GO:0032389">
    <property type="term" value="C:MutLalpha complex"/>
    <property type="evidence" value="ECO:0007669"/>
    <property type="project" value="TreeGrafter"/>
</dbReference>
<dbReference type="Gene3D" id="3.30.565.10">
    <property type="entry name" value="Histidine kinase-like ATPase, C-terminal domain"/>
    <property type="match status" value="1"/>
</dbReference>
<dbReference type="GO" id="GO:0140664">
    <property type="term" value="F:ATP-dependent DNA damage sensor activity"/>
    <property type="evidence" value="ECO:0007669"/>
    <property type="project" value="InterPro"/>
</dbReference>
<dbReference type="CDD" id="cd16926">
    <property type="entry name" value="HATPase_MutL-MLH-PMS-like"/>
    <property type="match status" value="1"/>
</dbReference>
<dbReference type="PROSITE" id="PS00058">
    <property type="entry name" value="DNA_MISMATCH_REPAIR_1"/>
    <property type="match status" value="1"/>
</dbReference>
<dbReference type="InterPro" id="IPR036890">
    <property type="entry name" value="HATPase_C_sf"/>
</dbReference>
<dbReference type="InterPro" id="IPR038973">
    <property type="entry name" value="MutL/Mlh/Pms-like"/>
</dbReference>
<reference evidence="8" key="1">
    <citation type="submission" date="2014-05" db="EMBL/GenBank/DDBJ databases">
        <title>The transcriptome of the halophilic microalga Tetraselmis sp. GSL018 isolated from the Great Salt Lake, Utah.</title>
        <authorList>
            <person name="Jinkerson R.E."/>
            <person name="D'Adamo S."/>
            <person name="Posewitz M.C."/>
        </authorList>
    </citation>
    <scope>NUCLEOTIDE SEQUENCE</scope>
    <source>
        <strain evidence="8">GSL018</strain>
    </source>
</reference>
<dbReference type="FunFam" id="3.30.565.10:FF:000109">
    <property type="entry name" value="Related to MLH1-DNA mismatch repair protein"/>
    <property type="match status" value="1"/>
</dbReference>
<proteinExistence type="inferred from homology"/>
<evidence type="ECO:0000259" key="7">
    <source>
        <dbReference type="SMART" id="SM01340"/>
    </source>
</evidence>
<sequence length="405" mass="44406">MQETQRIRKLDEHVVNRIAAGEVVQRPSSAIKEMLENSVDAGATQVSITVKDGGLKLLQIQDNGSGILGEDLPLLCERHATSKLRDYEDLQSIDTLGFRGEALASISYVSNMTVTTMRKDDSHGLRASYKDSVMDPDGPRPCAAVPGTTICVEHLFYNVPMRRKVLRSAAEEYSRILDVVSRYAVFQPGVGFTCKRQGEARADVNTAASSSRKDNIRAVYGAAVARELSPFSLDVKPPAGSEGELEFTVEGFLSSANYVGKKTVFVLFINKRCVECGPLRRMLESVYSSVLPKASKPFAFMDIRLPARHVDVNLHPTKKEVGFVHQEELVDRLRQEVERVLLASNDTRTFTQQTIAPGTGLVAVPGPASEPEPGPSARPEASTKRDQAGGDHKLVRTDSRARPLE</sequence>
<comment type="subcellular location">
    <subcellularLocation>
        <location evidence="1">Nucleus</location>
    </subcellularLocation>
</comment>
<name>A0A061SH81_9CHLO</name>
<evidence type="ECO:0000256" key="4">
    <source>
        <dbReference type="ARBA" id="ARBA00023204"/>
    </source>
</evidence>
<dbReference type="NCBIfam" id="TIGR00585">
    <property type="entry name" value="mutl"/>
    <property type="match status" value="1"/>
</dbReference>
<protein>
    <submittedName>
        <fullName evidence="8">DNA mismatch repair protein MLH1</fullName>
    </submittedName>
</protein>
<dbReference type="SMART" id="SM01340">
    <property type="entry name" value="DNA_mis_repair"/>
    <property type="match status" value="1"/>
</dbReference>
<dbReference type="InterPro" id="IPR020568">
    <property type="entry name" value="Ribosomal_Su5_D2-typ_SF"/>
</dbReference>